<evidence type="ECO:0000313" key="4">
    <source>
        <dbReference type="Proteomes" id="UP000023152"/>
    </source>
</evidence>
<reference evidence="3 4" key="1">
    <citation type="journal article" date="2013" name="Curr. Biol.">
        <title>The Genome of the Foraminiferan Reticulomyxa filosa.</title>
        <authorList>
            <person name="Glockner G."/>
            <person name="Hulsmann N."/>
            <person name="Schleicher M."/>
            <person name="Noegel A.A."/>
            <person name="Eichinger L."/>
            <person name="Gallinger C."/>
            <person name="Pawlowski J."/>
            <person name="Sierra R."/>
            <person name="Euteneuer U."/>
            <person name="Pillet L."/>
            <person name="Moustafa A."/>
            <person name="Platzer M."/>
            <person name="Groth M."/>
            <person name="Szafranski K."/>
            <person name="Schliwa M."/>
        </authorList>
    </citation>
    <scope>NUCLEOTIDE SEQUENCE [LARGE SCALE GENOMIC DNA]</scope>
</reference>
<comment type="caution">
    <text evidence="3">The sequence shown here is derived from an EMBL/GenBank/DDBJ whole genome shotgun (WGS) entry which is preliminary data.</text>
</comment>
<accession>X6PC34</accession>
<name>X6PC34_RETFI</name>
<dbReference type="EMBL" id="ASPP01001466">
    <property type="protein sequence ID" value="ETO35624.1"/>
    <property type="molecule type" value="Genomic_DNA"/>
</dbReference>
<evidence type="ECO:0000313" key="3">
    <source>
        <dbReference type="EMBL" id="ETO35624.1"/>
    </source>
</evidence>
<dbReference type="Proteomes" id="UP000023152">
    <property type="component" value="Unassembled WGS sequence"/>
</dbReference>
<dbReference type="Gene3D" id="3.90.550.10">
    <property type="entry name" value="Spore Coat Polysaccharide Biosynthesis Protein SpsA, Chain A"/>
    <property type="match status" value="1"/>
</dbReference>
<keyword evidence="2" id="KW-1133">Transmembrane helix</keyword>
<keyword evidence="2" id="KW-0812">Transmembrane</keyword>
<protein>
    <submittedName>
        <fullName evidence="3">Uncharacterized protein</fullName>
    </submittedName>
</protein>
<keyword evidence="4" id="KW-1185">Reference proteome</keyword>
<gene>
    <name evidence="3" type="ORF">RFI_01443</name>
</gene>
<feature type="region of interest" description="Disordered" evidence="1">
    <location>
        <begin position="185"/>
        <end position="215"/>
    </location>
</feature>
<feature type="compositionally biased region" description="Basic and acidic residues" evidence="1">
    <location>
        <begin position="185"/>
        <end position="194"/>
    </location>
</feature>
<sequence length="215" mass="24734">MFHRPYNKNLKPKRSKFPLQKCCGILFLFWYVVIYCCIFSKKRSASTGWLVLCMCTIGRFLSVVGFFCYHLNYPNIDNTPIMQPANNTVVASPVLLTTKKVVTTRRPDKNVQIQHNMFGVADAREMPNPAVLLLTYNRANLLRKTLNSLLSVPGISSYAIYISQDGKDQRTMDLIHNTYHAIDLEMKKNKDKKNSNQRNNNTHNSNNNNNNNNNK</sequence>
<organism evidence="3 4">
    <name type="scientific">Reticulomyxa filosa</name>
    <dbReference type="NCBI Taxonomy" id="46433"/>
    <lineage>
        <taxon>Eukaryota</taxon>
        <taxon>Sar</taxon>
        <taxon>Rhizaria</taxon>
        <taxon>Retaria</taxon>
        <taxon>Foraminifera</taxon>
        <taxon>Monothalamids</taxon>
        <taxon>Reticulomyxidae</taxon>
        <taxon>Reticulomyxa</taxon>
    </lineage>
</organism>
<feature type="compositionally biased region" description="Low complexity" evidence="1">
    <location>
        <begin position="196"/>
        <end position="215"/>
    </location>
</feature>
<dbReference type="SUPFAM" id="SSF53448">
    <property type="entry name" value="Nucleotide-diphospho-sugar transferases"/>
    <property type="match status" value="1"/>
</dbReference>
<evidence type="ECO:0000256" key="1">
    <source>
        <dbReference type="SAM" id="MobiDB-lite"/>
    </source>
</evidence>
<keyword evidence="2" id="KW-0472">Membrane</keyword>
<proteinExistence type="predicted"/>
<dbReference type="AlphaFoldDB" id="X6PC34"/>
<feature type="transmembrane region" description="Helical" evidence="2">
    <location>
        <begin position="47"/>
        <end position="69"/>
    </location>
</feature>
<feature type="transmembrane region" description="Helical" evidence="2">
    <location>
        <begin position="21"/>
        <end position="41"/>
    </location>
</feature>
<evidence type="ECO:0000256" key="2">
    <source>
        <dbReference type="SAM" id="Phobius"/>
    </source>
</evidence>
<dbReference type="InterPro" id="IPR029044">
    <property type="entry name" value="Nucleotide-diphossugar_trans"/>
</dbReference>